<evidence type="ECO:0000259" key="3">
    <source>
        <dbReference type="SMART" id="SM00327"/>
    </source>
</evidence>
<dbReference type="STRING" id="35756.GCA_001044155_02626"/>
<accession>A0A376CQ67</accession>
<dbReference type="OrthoDB" id="4427980at2"/>
<feature type="domain" description="VWFA" evidence="3">
    <location>
        <begin position="283"/>
        <end position="455"/>
    </location>
</feature>
<dbReference type="Proteomes" id="UP000254467">
    <property type="component" value="Unassembled WGS sequence"/>
</dbReference>
<dbReference type="Gene3D" id="3.40.50.410">
    <property type="entry name" value="von Willebrand factor, type A domain"/>
    <property type="match status" value="1"/>
</dbReference>
<organism evidence="4 5">
    <name type="scientific">Corynebacterium pilosum</name>
    <dbReference type="NCBI Taxonomy" id="35756"/>
    <lineage>
        <taxon>Bacteria</taxon>
        <taxon>Bacillati</taxon>
        <taxon>Actinomycetota</taxon>
        <taxon>Actinomycetes</taxon>
        <taxon>Mycobacteriales</taxon>
        <taxon>Corynebacteriaceae</taxon>
        <taxon>Corynebacterium</taxon>
    </lineage>
</organism>
<dbReference type="RefSeq" id="WP_018581921.1">
    <property type="nucleotide sequence ID" value="NZ_LDYD01000008.1"/>
</dbReference>
<dbReference type="AlphaFoldDB" id="A0A376CQ67"/>
<sequence length="457" mass="46261">MGRHSSGENNYSLSKGAIATLIAITAIIAIAVWFFFVRDDTADTNAQPDCVSGDLTLPIAAVNQEVARPIVDKYAESQPVVRDYCVQPELVDDIAAAAVVVAPDSPLTDQALEDASRAASTSEREAAAAERVGLTAGSPIQNPEAVTAEDVDYSAASDAAVAATVATVLTDTPEQARTALETTGGAYQAATESGSGENFAALGDSQVVYSAIPLAASDGVSEDQARAGSDFAEFAAEAFEGGQEAVEIDPAVWTAAAEVAGGFSAASPNPSSGVTESSADGEAIDTLFLLDTSLAMDPYVNSASRAVGEAANAVIDEGHEVALWNYSSPLNPGVTKSWRSNVQFTSKKDAVGQSAAGLGVGGQSNTREAVRAAVEAVAGFDEDVRIVVMTAGTSDAGSDEAYVSALEPLLAQGVSLSVVHVGDAPADDALARLATSATTVDAAGDIPAAVQAAAEVN</sequence>
<name>A0A376CQ67_9CORY</name>
<dbReference type="InterPro" id="IPR002035">
    <property type="entry name" value="VWF_A"/>
</dbReference>
<feature type="region of interest" description="Disordered" evidence="1">
    <location>
        <begin position="112"/>
        <end position="145"/>
    </location>
</feature>
<evidence type="ECO:0000313" key="5">
    <source>
        <dbReference type="Proteomes" id="UP000254467"/>
    </source>
</evidence>
<proteinExistence type="predicted"/>
<feature type="transmembrane region" description="Helical" evidence="2">
    <location>
        <begin position="12"/>
        <end position="36"/>
    </location>
</feature>
<reference evidence="4 5" key="1">
    <citation type="submission" date="2018-06" db="EMBL/GenBank/DDBJ databases">
        <authorList>
            <consortium name="Pathogen Informatics"/>
            <person name="Doyle S."/>
        </authorList>
    </citation>
    <scope>NUCLEOTIDE SEQUENCE [LARGE SCALE GENOMIC DNA]</scope>
    <source>
        <strain evidence="4 5">NCTC11862</strain>
    </source>
</reference>
<evidence type="ECO:0000256" key="2">
    <source>
        <dbReference type="SAM" id="Phobius"/>
    </source>
</evidence>
<evidence type="ECO:0000256" key="1">
    <source>
        <dbReference type="SAM" id="MobiDB-lite"/>
    </source>
</evidence>
<keyword evidence="2" id="KW-1133">Transmembrane helix</keyword>
<dbReference type="InterPro" id="IPR036465">
    <property type="entry name" value="vWFA_dom_sf"/>
</dbReference>
<protein>
    <submittedName>
        <fullName evidence="4">Putative secreted protein</fullName>
    </submittedName>
</protein>
<dbReference type="SMART" id="SM00327">
    <property type="entry name" value="VWA"/>
    <property type="match status" value="1"/>
</dbReference>
<dbReference type="SUPFAM" id="SSF53300">
    <property type="entry name" value="vWA-like"/>
    <property type="match status" value="1"/>
</dbReference>
<keyword evidence="2" id="KW-0812">Transmembrane</keyword>
<gene>
    <name evidence="4" type="ORF">NCTC11862_02230</name>
</gene>
<keyword evidence="5" id="KW-1185">Reference proteome</keyword>
<evidence type="ECO:0000313" key="4">
    <source>
        <dbReference type="EMBL" id="STC70412.1"/>
    </source>
</evidence>
<dbReference type="EMBL" id="UFXQ01000001">
    <property type="protein sequence ID" value="STC70412.1"/>
    <property type="molecule type" value="Genomic_DNA"/>
</dbReference>
<keyword evidence="2" id="KW-0472">Membrane</keyword>